<gene>
    <name evidence="2" type="ORF">ACFQE1_13735</name>
</gene>
<evidence type="ECO:0000313" key="3">
    <source>
        <dbReference type="Proteomes" id="UP001596328"/>
    </source>
</evidence>
<dbReference type="Pfam" id="PF25213">
    <property type="entry name" value="HVO_A0261_N"/>
    <property type="match status" value="1"/>
</dbReference>
<evidence type="ECO:0000313" key="2">
    <source>
        <dbReference type="EMBL" id="MFC6725411.1"/>
    </source>
</evidence>
<comment type="caution">
    <text evidence="2">The sequence shown here is derived from an EMBL/GenBank/DDBJ whole genome shotgun (WGS) entry which is preliminary data.</text>
</comment>
<dbReference type="SUPFAM" id="SSF46785">
    <property type="entry name" value="Winged helix' DNA-binding domain"/>
    <property type="match status" value="1"/>
</dbReference>
<name>A0ABD5S1Q3_9EURY</name>
<dbReference type="Gene3D" id="1.10.10.10">
    <property type="entry name" value="Winged helix-like DNA-binding domain superfamily/Winged helix DNA-binding domain"/>
    <property type="match status" value="1"/>
</dbReference>
<dbReference type="Proteomes" id="UP001596328">
    <property type="component" value="Unassembled WGS sequence"/>
</dbReference>
<feature type="domain" description="HVO-A0261-like N-terminal" evidence="1">
    <location>
        <begin position="14"/>
        <end position="98"/>
    </location>
</feature>
<protein>
    <submittedName>
        <fullName evidence="2">Helix-turn-helix domain-containing protein</fullName>
    </submittedName>
</protein>
<organism evidence="2 3">
    <name type="scientific">Halobium palmae</name>
    <dbReference type="NCBI Taxonomy" id="1776492"/>
    <lineage>
        <taxon>Archaea</taxon>
        <taxon>Methanobacteriati</taxon>
        <taxon>Methanobacteriota</taxon>
        <taxon>Stenosarchaea group</taxon>
        <taxon>Halobacteria</taxon>
        <taxon>Halobacteriales</taxon>
        <taxon>Haloferacaceae</taxon>
        <taxon>Halobium</taxon>
    </lineage>
</organism>
<keyword evidence="3" id="KW-1185">Reference proteome</keyword>
<accession>A0ABD5S1Q3</accession>
<dbReference type="EMBL" id="JBHSWU010000515">
    <property type="protein sequence ID" value="MFC6725411.1"/>
    <property type="molecule type" value="Genomic_DNA"/>
</dbReference>
<dbReference type="InterPro" id="IPR036390">
    <property type="entry name" value="WH_DNA-bd_sf"/>
</dbReference>
<proteinExistence type="predicted"/>
<feature type="non-terminal residue" evidence="2">
    <location>
        <position position="127"/>
    </location>
</feature>
<reference evidence="2 3" key="1">
    <citation type="journal article" date="2019" name="Int. J. Syst. Evol. Microbiol.">
        <title>The Global Catalogue of Microorganisms (GCM) 10K type strain sequencing project: providing services to taxonomists for standard genome sequencing and annotation.</title>
        <authorList>
            <consortium name="The Broad Institute Genomics Platform"/>
            <consortium name="The Broad Institute Genome Sequencing Center for Infectious Disease"/>
            <person name="Wu L."/>
            <person name="Ma J."/>
        </authorList>
    </citation>
    <scope>NUCLEOTIDE SEQUENCE [LARGE SCALE GENOMIC DNA]</scope>
    <source>
        <strain evidence="2 3">NBRC 111368</strain>
    </source>
</reference>
<evidence type="ECO:0000259" key="1">
    <source>
        <dbReference type="Pfam" id="PF25213"/>
    </source>
</evidence>
<dbReference type="InterPro" id="IPR057527">
    <property type="entry name" value="HVO_A0261-like_N"/>
</dbReference>
<dbReference type="InterPro" id="IPR036388">
    <property type="entry name" value="WH-like_DNA-bd_sf"/>
</dbReference>
<dbReference type="AlphaFoldDB" id="A0ABD5S1Q3"/>
<sequence length="127" mass="13850">MTNWTTGDDGAFATVAFLAGSPNRVAVLETLAETGPSERRDVVEALDVSRVTAGRVLDALLERGWVERDGRTYETTAAGEVVVDEFGALLDTVEAMDRVAEVLPWLPEDFDVDARRLADARVTVPTW</sequence>